<name>A0ABQ4Y0D1_9ASTR</name>
<gene>
    <name evidence="1" type="ORF">Tco_0703439</name>
</gene>
<organism evidence="1 2">
    <name type="scientific">Tanacetum coccineum</name>
    <dbReference type="NCBI Taxonomy" id="301880"/>
    <lineage>
        <taxon>Eukaryota</taxon>
        <taxon>Viridiplantae</taxon>
        <taxon>Streptophyta</taxon>
        <taxon>Embryophyta</taxon>
        <taxon>Tracheophyta</taxon>
        <taxon>Spermatophyta</taxon>
        <taxon>Magnoliopsida</taxon>
        <taxon>eudicotyledons</taxon>
        <taxon>Gunneridae</taxon>
        <taxon>Pentapetalae</taxon>
        <taxon>asterids</taxon>
        <taxon>campanulids</taxon>
        <taxon>Asterales</taxon>
        <taxon>Asteraceae</taxon>
        <taxon>Asteroideae</taxon>
        <taxon>Anthemideae</taxon>
        <taxon>Anthemidinae</taxon>
        <taxon>Tanacetum</taxon>
    </lineage>
</organism>
<evidence type="ECO:0000313" key="2">
    <source>
        <dbReference type="Proteomes" id="UP001151760"/>
    </source>
</evidence>
<dbReference type="EMBL" id="BQNB010009945">
    <property type="protein sequence ID" value="GJS70598.1"/>
    <property type="molecule type" value="Genomic_DNA"/>
</dbReference>
<reference evidence="1" key="1">
    <citation type="journal article" date="2022" name="Int. J. Mol. Sci.">
        <title>Draft Genome of Tanacetum Coccineum: Genomic Comparison of Closely Related Tanacetum-Family Plants.</title>
        <authorList>
            <person name="Yamashiro T."/>
            <person name="Shiraishi A."/>
            <person name="Nakayama K."/>
            <person name="Satake H."/>
        </authorList>
    </citation>
    <scope>NUCLEOTIDE SEQUENCE</scope>
</reference>
<accession>A0ABQ4Y0D1</accession>
<protein>
    <submittedName>
        <fullName evidence="1">Uncharacterized protein</fullName>
    </submittedName>
</protein>
<proteinExistence type="predicted"/>
<keyword evidence="2" id="KW-1185">Reference proteome</keyword>
<evidence type="ECO:0000313" key="1">
    <source>
        <dbReference type="EMBL" id="GJS70598.1"/>
    </source>
</evidence>
<dbReference type="Proteomes" id="UP001151760">
    <property type="component" value="Unassembled WGS sequence"/>
</dbReference>
<sequence length="85" mass="9708">MFSLEAVMNYDQERLQLEAEVERLDGQGFTAVLAVLITGASQSRQHGNRDLRDTPGPVRGFRMLVGDQIVMRTENFPLVVRRFTR</sequence>
<comment type="caution">
    <text evidence="1">The sequence shown here is derived from an EMBL/GenBank/DDBJ whole genome shotgun (WGS) entry which is preliminary data.</text>
</comment>
<reference evidence="1" key="2">
    <citation type="submission" date="2022-01" db="EMBL/GenBank/DDBJ databases">
        <authorList>
            <person name="Yamashiro T."/>
            <person name="Shiraishi A."/>
            <person name="Satake H."/>
            <person name="Nakayama K."/>
        </authorList>
    </citation>
    <scope>NUCLEOTIDE SEQUENCE</scope>
</reference>